<proteinExistence type="predicted"/>
<reference evidence="2 3" key="1">
    <citation type="journal article" date="2014" name="Agronomy (Basel)">
        <title>A Draft Genome Sequence for Ensete ventricosum, the Drought-Tolerant Tree Against Hunger.</title>
        <authorList>
            <person name="Harrison J."/>
            <person name="Moore K.A."/>
            <person name="Paszkiewicz K."/>
            <person name="Jones T."/>
            <person name="Grant M."/>
            <person name="Ambacheew D."/>
            <person name="Muzemil S."/>
            <person name="Studholme D.J."/>
        </authorList>
    </citation>
    <scope>NUCLEOTIDE SEQUENCE [LARGE SCALE GENOMIC DNA]</scope>
</reference>
<evidence type="ECO:0000313" key="2">
    <source>
        <dbReference type="EMBL" id="RRT47148.1"/>
    </source>
</evidence>
<evidence type="ECO:0000256" key="1">
    <source>
        <dbReference type="SAM" id="MobiDB-lite"/>
    </source>
</evidence>
<organism evidence="2 3">
    <name type="scientific">Ensete ventricosum</name>
    <name type="common">Abyssinian banana</name>
    <name type="synonym">Musa ensete</name>
    <dbReference type="NCBI Taxonomy" id="4639"/>
    <lineage>
        <taxon>Eukaryota</taxon>
        <taxon>Viridiplantae</taxon>
        <taxon>Streptophyta</taxon>
        <taxon>Embryophyta</taxon>
        <taxon>Tracheophyta</taxon>
        <taxon>Spermatophyta</taxon>
        <taxon>Magnoliopsida</taxon>
        <taxon>Liliopsida</taxon>
        <taxon>Zingiberales</taxon>
        <taxon>Musaceae</taxon>
        <taxon>Ensete</taxon>
    </lineage>
</organism>
<sequence length="104" mass="11766">MIARDRRIVTHHRVVTTTDAGPQEQDAPTIGTTREPHEELQIRTRRQGIGVVGSGSCFLELELELELELLGVGVLSRNPIGRRSYIPVFQIRIEKMKEAKRPPL</sequence>
<name>A0A426Y5V9_ENSVE</name>
<accession>A0A426Y5V9</accession>
<comment type="caution">
    <text evidence="2">The sequence shown here is derived from an EMBL/GenBank/DDBJ whole genome shotgun (WGS) entry which is preliminary data.</text>
</comment>
<dbReference type="AlphaFoldDB" id="A0A426Y5V9"/>
<dbReference type="Proteomes" id="UP000287651">
    <property type="component" value="Unassembled WGS sequence"/>
</dbReference>
<feature type="region of interest" description="Disordered" evidence="1">
    <location>
        <begin position="13"/>
        <end position="41"/>
    </location>
</feature>
<dbReference type="EMBL" id="AMZH03014728">
    <property type="protein sequence ID" value="RRT47148.1"/>
    <property type="molecule type" value="Genomic_DNA"/>
</dbReference>
<protein>
    <submittedName>
        <fullName evidence="2">Uncharacterized protein</fullName>
    </submittedName>
</protein>
<gene>
    <name evidence="2" type="ORF">B296_00001142</name>
</gene>
<evidence type="ECO:0000313" key="3">
    <source>
        <dbReference type="Proteomes" id="UP000287651"/>
    </source>
</evidence>